<feature type="transmembrane region" description="Helical" evidence="2">
    <location>
        <begin position="75"/>
        <end position="98"/>
    </location>
</feature>
<feature type="region of interest" description="Disordered" evidence="1">
    <location>
        <begin position="1"/>
        <end position="27"/>
    </location>
</feature>
<dbReference type="AlphaFoldDB" id="A0A653EQP1"/>
<feature type="transmembrane region" description="Helical" evidence="2">
    <location>
        <begin position="105"/>
        <end position="125"/>
    </location>
</feature>
<proteinExistence type="predicted"/>
<keyword evidence="2" id="KW-0812">Transmembrane</keyword>
<name>A0A653EQP1_9MYCO</name>
<dbReference type="EMBL" id="LR589094">
    <property type="protein sequence ID" value="VTO99632.1"/>
    <property type="molecule type" value="Genomic_DNA"/>
</dbReference>
<keyword evidence="2" id="KW-0472">Membrane</keyword>
<reference evidence="3" key="1">
    <citation type="submission" date="2019-05" db="EMBL/GenBank/DDBJ databases">
        <authorList>
            <person name="Naeem R."/>
            <person name="Antony C."/>
            <person name="Guan Q."/>
        </authorList>
    </citation>
    <scope>NUCLEOTIDE SEQUENCE</scope>
    <source>
        <strain evidence="3">2</strain>
    </source>
</reference>
<sequence>MNLSNQQTGERISNVSTQSPKNSDHGRRRRGLVNWGLALLTVPAALLVMMLAVGAAMSIAACSAAQCPQLGPSGIVYGVLLYGAPVVAALTIVVSCFTAFRRLGFLVPVSGFALLLADVVFTAMLF</sequence>
<accession>A0A653EQP1</accession>
<feature type="transmembrane region" description="Helical" evidence="2">
    <location>
        <begin position="32"/>
        <end position="55"/>
    </location>
</feature>
<gene>
    <name evidence="3" type="ORF">BIN_B_03104</name>
</gene>
<evidence type="ECO:0000256" key="1">
    <source>
        <dbReference type="SAM" id="MobiDB-lite"/>
    </source>
</evidence>
<evidence type="ECO:0000313" key="3">
    <source>
        <dbReference type="EMBL" id="VTO99632.1"/>
    </source>
</evidence>
<evidence type="ECO:0000256" key="2">
    <source>
        <dbReference type="SAM" id="Phobius"/>
    </source>
</evidence>
<organism evidence="3">
    <name type="scientific">Mycobacterium riyadhense</name>
    <dbReference type="NCBI Taxonomy" id="486698"/>
    <lineage>
        <taxon>Bacteria</taxon>
        <taxon>Bacillati</taxon>
        <taxon>Actinomycetota</taxon>
        <taxon>Actinomycetes</taxon>
        <taxon>Mycobacteriales</taxon>
        <taxon>Mycobacteriaceae</taxon>
        <taxon>Mycobacterium</taxon>
    </lineage>
</organism>
<feature type="compositionally biased region" description="Polar residues" evidence="1">
    <location>
        <begin position="1"/>
        <end position="21"/>
    </location>
</feature>
<evidence type="ECO:0008006" key="4">
    <source>
        <dbReference type="Google" id="ProtNLM"/>
    </source>
</evidence>
<keyword evidence="2" id="KW-1133">Transmembrane helix</keyword>
<protein>
    <recommendedName>
        <fullName evidence="4">Transmembrane protein</fullName>
    </recommendedName>
</protein>